<dbReference type="EMBL" id="FUEG01000002">
    <property type="protein sequence ID" value="SJK99675.1"/>
    <property type="molecule type" value="Genomic_DNA"/>
</dbReference>
<accession>A0A284QT72</accession>
<name>A0A284QT72_ARMOS</name>
<proteinExistence type="predicted"/>
<evidence type="ECO:0000313" key="2">
    <source>
        <dbReference type="Proteomes" id="UP000219338"/>
    </source>
</evidence>
<dbReference type="Proteomes" id="UP000219338">
    <property type="component" value="Unassembled WGS sequence"/>
</dbReference>
<keyword evidence="2" id="KW-1185">Reference proteome</keyword>
<organism evidence="1 2">
    <name type="scientific">Armillaria ostoyae</name>
    <name type="common">Armillaria root rot fungus</name>
    <dbReference type="NCBI Taxonomy" id="47428"/>
    <lineage>
        <taxon>Eukaryota</taxon>
        <taxon>Fungi</taxon>
        <taxon>Dikarya</taxon>
        <taxon>Basidiomycota</taxon>
        <taxon>Agaricomycotina</taxon>
        <taxon>Agaricomycetes</taxon>
        <taxon>Agaricomycetidae</taxon>
        <taxon>Agaricales</taxon>
        <taxon>Marasmiineae</taxon>
        <taxon>Physalacriaceae</taxon>
        <taxon>Armillaria</taxon>
    </lineage>
</organism>
<gene>
    <name evidence="1" type="ORF">ARMOST_02986</name>
</gene>
<dbReference type="AlphaFoldDB" id="A0A284QT72"/>
<protein>
    <submittedName>
        <fullName evidence="1">Uncharacterized protein</fullName>
    </submittedName>
</protein>
<sequence>MSVSQPSFFAVGGHDTVVAEGYVIDGVDWAEIAVKGVISMQGSQVVQMEGCDSLVTYMSQPLFTRLTNAYPSNDTAILTSDSGSVSRFTPVNNATVDDHSEYLCSHTTPQIVSADQIPLNTVSVHLCWSAMNLISNTGDPVRLVSLAGVRGESASYRDASR</sequence>
<evidence type="ECO:0000313" key="1">
    <source>
        <dbReference type="EMBL" id="SJK99675.1"/>
    </source>
</evidence>
<reference evidence="2" key="1">
    <citation type="journal article" date="2017" name="Nat. Ecol. Evol.">
        <title>Genome expansion and lineage-specific genetic innovations in the forest pathogenic fungi Armillaria.</title>
        <authorList>
            <person name="Sipos G."/>
            <person name="Prasanna A.N."/>
            <person name="Walter M.C."/>
            <person name="O'Connor E."/>
            <person name="Balint B."/>
            <person name="Krizsan K."/>
            <person name="Kiss B."/>
            <person name="Hess J."/>
            <person name="Varga T."/>
            <person name="Slot J."/>
            <person name="Riley R."/>
            <person name="Boka B."/>
            <person name="Rigling D."/>
            <person name="Barry K."/>
            <person name="Lee J."/>
            <person name="Mihaltcheva S."/>
            <person name="LaButti K."/>
            <person name="Lipzen A."/>
            <person name="Waldron R."/>
            <person name="Moloney N.M."/>
            <person name="Sperisen C."/>
            <person name="Kredics L."/>
            <person name="Vagvoelgyi C."/>
            <person name="Patrignani A."/>
            <person name="Fitzpatrick D."/>
            <person name="Nagy I."/>
            <person name="Doyle S."/>
            <person name="Anderson J.B."/>
            <person name="Grigoriev I.V."/>
            <person name="Gueldener U."/>
            <person name="Muensterkoetter M."/>
            <person name="Nagy L.G."/>
        </authorList>
    </citation>
    <scope>NUCLEOTIDE SEQUENCE [LARGE SCALE GENOMIC DNA]</scope>
    <source>
        <strain evidence="2">C18/9</strain>
    </source>
</reference>